<accession>K5YA82</accession>
<reference evidence="2 3" key="1">
    <citation type="submission" date="2012-02" db="EMBL/GenBank/DDBJ databases">
        <title>The Genome Sequence of Parabacteroides goldsteinii CL02T12C30.</title>
        <authorList>
            <consortium name="The Broad Institute Genome Sequencing Platform"/>
            <person name="Earl A."/>
            <person name="Ward D."/>
            <person name="Feldgarden M."/>
            <person name="Gevers D."/>
            <person name="Zitomersky N.L."/>
            <person name="Coyne M.J."/>
            <person name="Comstock L.E."/>
            <person name="Young S.K."/>
            <person name="Zeng Q."/>
            <person name="Gargeya S."/>
            <person name="Fitzgerald M."/>
            <person name="Haas B."/>
            <person name="Abouelleil A."/>
            <person name="Alvarado L."/>
            <person name="Arachchi H.M."/>
            <person name="Berlin A."/>
            <person name="Chapman S.B."/>
            <person name="Gearin G."/>
            <person name="Goldberg J."/>
            <person name="Griggs A."/>
            <person name="Gujja S."/>
            <person name="Hansen M."/>
            <person name="Heiman D."/>
            <person name="Howarth C."/>
            <person name="Larimer J."/>
            <person name="Lui A."/>
            <person name="MacDonald P.J.P."/>
            <person name="McCowen C."/>
            <person name="Montmayeur A."/>
            <person name="Murphy C."/>
            <person name="Neiman D."/>
            <person name="Pearson M."/>
            <person name="Priest M."/>
            <person name="Roberts A."/>
            <person name="Saif S."/>
            <person name="Shea T."/>
            <person name="Sisk P."/>
            <person name="Stolte C."/>
            <person name="Sykes S."/>
            <person name="Wortman J."/>
            <person name="Nusbaum C."/>
            <person name="Birren B."/>
        </authorList>
    </citation>
    <scope>NUCLEOTIDE SEQUENCE [LARGE SCALE GENOMIC DNA]</scope>
    <source>
        <strain evidence="2 3">CL02T12C30</strain>
    </source>
</reference>
<dbReference type="HOGENOM" id="CLU_128087_0_0_10"/>
<proteinExistence type="predicted"/>
<dbReference type="RefSeq" id="WP_007657175.1">
    <property type="nucleotide sequence ID" value="NZ_JH976474.1"/>
</dbReference>
<evidence type="ECO:0000256" key="1">
    <source>
        <dbReference type="SAM" id="Phobius"/>
    </source>
</evidence>
<keyword evidence="1" id="KW-1133">Transmembrane helix</keyword>
<evidence type="ECO:0000313" key="2">
    <source>
        <dbReference type="EMBL" id="EKN10217.1"/>
    </source>
</evidence>
<sequence length="156" mass="17969">MSLKIVLLHFSKSRRIFRVNKRILLFIAGCVWIIAGVNILRIGILTWMHDAHYSVLKVGEAVIVFLLFLNFVFLRLFRKHSRRIAQKGEKNCPFSFFDAKGWIVMIFMITLGVGIRHSRLLPDSFISVFYTGLSSALIITGVLFLIQGVKERRNSK</sequence>
<dbReference type="OrthoDB" id="1097929at2"/>
<evidence type="ECO:0000313" key="3">
    <source>
        <dbReference type="Proteomes" id="UP000006330"/>
    </source>
</evidence>
<feature type="transmembrane region" description="Helical" evidence="1">
    <location>
        <begin position="23"/>
        <end position="48"/>
    </location>
</feature>
<keyword evidence="1" id="KW-0472">Membrane</keyword>
<feature type="transmembrane region" description="Helical" evidence="1">
    <location>
        <begin position="97"/>
        <end position="115"/>
    </location>
</feature>
<evidence type="ECO:0008006" key="4">
    <source>
        <dbReference type="Google" id="ProtNLM"/>
    </source>
</evidence>
<feature type="transmembrane region" description="Helical" evidence="1">
    <location>
        <begin position="127"/>
        <end position="146"/>
    </location>
</feature>
<comment type="caution">
    <text evidence="2">The sequence shown here is derived from an EMBL/GenBank/DDBJ whole genome shotgun (WGS) entry which is preliminary data.</text>
</comment>
<protein>
    <recommendedName>
        <fullName evidence="4">Transmembrane protein</fullName>
    </recommendedName>
</protein>
<organism evidence="2 3">
    <name type="scientific">Parabacteroides goldsteinii CL02T12C30</name>
    <dbReference type="NCBI Taxonomy" id="999418"/>
    <lineage>
        <taxon>Bacteria</taxon>
        <taxon>Pseudomonadati</taxon>
        <taxon>Bacteroidota</taxon>
        <taxon>Bacteroidia</taxon>
        <taxon>Bacteroidales</taxon>
        <taxon>Tannerellaceae</taxon>
        <taxon>Parabacteroides</taxon>
    </lineage>
</organism>
<dbReference type="EMBL" id="AGZO01000028">
    <property type="protein sequence ID" value="EKN10217.1"/>
    <property type="molecule type" value="Genomic_DNA"/>
</dbReference>
<name>K5YA82_9BACT</name>
<gene>
    <name evidence="2" type="ORF">HMPREF1076_04043</name>
</gene>
<dbReference type="AlphaFoldDB" id="K5YA82"/>
<keyword evidence="1" id="KW-0812">Transmembrane</keyword>
<feature type="transmembrane region" description="Helical" evidence="1">
    <location>
        <begin position="54"/>
        <end position="77"/>
    </location>
</feature>
<dbReference type="Proteomes" id="UP000006330">
    <property type="component" value="Unassembled WGS sequence"/>
</dbReference>
<dbReference type="PATRIC" id="fig|999418.3.peg.4118"/>